<sequence length="236" mass="26809">MKKILFLFVFLSNGVLADGLVINFKEAINVHGQDIVYMDTGDIYLPYRPTGEYQIVEFEGNQYKLLNHPNKKQCNYNATYASNAQDDSGIFTIIEDMPSGCSQKGVIHPISNTVWKGYIDIAAPRCTFPVKLIQSKLENTVKMSMDTTYPTISKECRNIIWLWPEFTYQVTESPGAMRLLSPEPFLSDIHGVVHTTQGVKYFDFFDQTITGYDLGNLDKHTYNISGQFMMPVVDVD</sequence>
<evidence type="ECO:0000256" key="1">
    <source>
        <dbReference type="SAM" id="SignalP"/>
    </source>
</evidence>
<keyword evidence="1" id="KW-0732">Signal</keyword>
<dbReference type="Proteomes" id="UP000241618">
    <property type="component" value="Unassembled WGS sequence"/>
</dbReference>
<accession>A0A2T3JAE0</accession>
<dbReference type="RefSeq" id="WP_107192006.1">
    <property type="nucleotide sequence ID" value="NZ_PYMN01000062.1"/>
</dbReference>
<gene>
    <name evidence="3" type="ORF">C9J18_21500</name>
    <name evidence="2" type="ORF">CTM96_21590</name>
</gene>
<dbReference type="AlphaFoldDB" id="A0A2T3JAE0"/>
<evidence type="ECO:0000313" key="4">
    <source>
        <dbReference type="Proteomes" id="UP000241405"/>
    </source>
</evidence>
<dbReference type="Proteomes" id="UP000241405">
    <property type="component" value="Unassembled WGS sequence"/>
</dbReference>
<comment type="caution">
    <text evidence="3">The sequence shown here is derived from an EMBL/GenBank/DDBJ whole genome shotgun (WGS) entry which is preliminary data.</text>
</comment>
<keyword evidence="4" id="KW-1185">Reference proteome</keyword>
<reference evidence="4 5" key="1">
    <citation type="submission" date="2018-03" db="EMBL/GenBank/DDBJ databases">
        <title>Whole genome sequencing of Histamine producing bacteria.</title>
        <authorList>
            <person name="Butler K."/>
        </authorList>
    </citation>
    <scope>NUCLEOTIDE SEQUENCE [LARGE SCALE GENOMIC DNA]</scope>
    <source>
        <strain evidence="3 5">FS-6.1</strain>
        <strain evidence="2 4">FS-6.2</strain>
    </source>
</reference>
<evidence type="ECO:0000313" key="5">
    <source>
        <dbReference type="Proteomes" id="UP000241618"/>
    </source>
</evidence>
<proteinExistence type="predicted"/>
<protein>
    <submittedName>
        <fullName evidence="3">Uncharacterized protein</fullName>
    </submittedName>
</protein>
<feature type="signal peptide" evidence="1">
    <location>
        <begin position="1"/>
        <end position="17"/>
    </location>
</feature>
<dbReference type="EMBL" id="PYMP01000039">
    <property type="protein sequence ID" value="PSU45821.1"/>
    <property type="molecule type" value="Genomic_DNA"/>
</dbReference>
<evidence type="ECO:0000313" key="3">
    <source>
        <dbReference type="EMBL" id="PSU45821.1"/>
    </source>
</evidence>
<dbReference type="EMBL" id="PYMO01000045">
    <property type="protein sequence ID" value="PSU18418.1"/>
    <property type="molecule type" value="Genomic_DNA"/>
</dbReference>
<evidence type="ECO:0000313" key="2">
    <source>
        <dbReference type="EMBL" id="PSU18418.1"/>
    </source>
</evidence>
<name>A0A2T3JAE0_PHOPO</name>
<feature type="chain" id="PRO_5015548287" evidence="1">
    <location>
        <begin position="18"/>
        <end position="236"/>
    </location>
</feature>
<organism evidence="3 5">
    <name type="scientific">Photobacterium phosphoreum</name>
    <dbReference type="NCBI Taxonomy" id="659"/>
    <lineage>
        <taxon>Bacteria</taxon>
        <taxon>Pseudomonadati</taxon>
        <taxon>Pseudomonadota</taxon>
        <taxon>Gammaproteobacteria</taxon>
        <taxon>Vibrionales</taxon>
        <taxon>Vibrionaceae</taxon>
        <taxon>Photobacterium</taxon>
    </lineage>
</organism>